<proteinExistence type="predicted"/>
<evidence type="ECO:0000313" key="1">
    <source>
        <dbReference type="EMBL" id="KKD37283.1"/>
    </source>
</evidence>
<reference evidence="1 2" key="1">
    <citation type="submission" date="2015-06" db="EMBL/GenBank/DDBJ databases">
        <title>Draft genome assembly of filamentous brackish cyanobacterium Limnoraphis robusta strain CS-951.</title>
        <authorList>
            <person name="Willis A."/>
            <person name="Parks M."/>
            <person name="Burford M.A."/>
        </authorList>
    </citation>
    <scope>NUCLEOTIDE SEQUENCE [LARGE SCALE GENOMIC DNA]</scope>
    <source>
        <strain evidence="1 2">CS-951</strain>
    </source>
</reference>
<gene>
    <name evidence="1" type="ORF">WN50_15210</name>
</gene>
<dbReference type="OrthoDB" id="427877at2"/>
<name>A0A0F5YEU7_9CYAN</name>
<evidence type="ECO:0000313" key="2">
    <source>
        <dbReference type="Proteomes" id="UP000033607"/>
    </source>
</evidence>
<dbReference type="RefSeq" id="WP_046279409.1">
    <property type="nucleotide sequence ID" value="NZ_LATL02000160.1"/>
</dbReference>
<dbReference type="EMBL" id="LATL02000160">
    <property type="protein sequence ID" value="KKD37283.1"/>
    <property type="molecule type" value="Genomic_DNA"/>
</dbReference>
<protein>
    <submittedName>
        <fullName evidence="1">Uncharacterized protein</fullName>
    </submittedName>
</protein>
<comment type="caution">
    <text evidence="1">The sequence shown here is derived from an EMBL/GenBank/DDBJ whole genome shotgun (WGS) entry which is preliminary data.</text>
</comment>
<accession>A0A0F5YEU7</accession>
<dbReference type="AlphaFoldDB" id="A0A0F5YEU7"/>
<sequence length="108" mass="12486">MTDSKPQIHVNNYSPSLLVAKLHCYFRDFLDYYEIEKGRVLSSMETVEDEQEQEELRQKLQKLSEQIAYMGAVSDSLSAANRLLHAKGVVVKLELDEDIYKIYNSTEP</sequence>
<dbReference type="Proteomes" id="UP000033607">
    <property type="component" value="Unassembled WGS sequence"/>
</dbReference>
<organism evidence="1 2">
    <name type="scientific">Limnoraphis robusta CS-951</name>
    <dbReference type="NCBI Taxonomy" id="1637645"/>
    <lineage>
        <taxon>Bacteria</taxon>
        <taxon>Bacillati</taxon>
        <taxon>Cyanobacteriota</taxon>
        <taxon>Cyanophyceae</taxon>
        <taxon>Oscillatoriophycideae</taxon>
        <taxon>Oscillatoriales</taxon>
        <taxon>Sirenicapillariaceae</taxon>
        <taxon>Limnoraphis</taxon>
    </lineage>
</organism>